<dbReference type="GO" id="GO:0006886">
    <property type="term" value="P:intracellular protein transport"/>
    <property type="evidence" value="ECO:0007669"/>
    <property type="project" value="InterPro"/>
</dbReference>
<sequence>MQDQGLNFISEGLDTLKNLAQDMNEELDRQVPLMDEIDAKVSIYVSSVALLYTFTMYLMTRNSALSQVDRATADLKNTNVRLKQTITECVALRQRKRLHSHLPYNMIASEVRTFDDVDNQRHS</sequence>
<organism evidence="4 5">
    <name type="scientific">Colocasia esculenta</name>
    <name type="common">Wild taro</name>
    <name type="synonym">Arum esculentum</name>
    <dbReference type="NCBI Taxonomy" id="4460"/>
    <lineage>
        <taxon>Eukaryota</taxon>
        <taxon>Viridiplantae</taxon>
        <taxon>Streptophyta</taxon>
        <taxon>Embryophyta</taxon>
        <taxon>Tracheophyta</taxon>
        <taxon>Spermatophyta</taxon>
        <taxon>Magnoliopsida</taxon>
        <taxon>Liliopsida</taxon>
        <taxon>Araceae</taxon>
        <taxon>Aroideae</taxon>
        <taxon>Colocasieae</taxon>
        <taxon>Colocasia</taxon>
    </lineage>
</organism>
<evidence type="ECO:0000313" key="5">
    <source>
        <dbReference type="Proteomes" id="UP000652761"/>
    </source>
</evidence>
<keyword evidence="2" id="KW-0653">Protein transport</keyword>
<evidence type="ECO:0000256" key="2">
    <source>
        <dbReference type="ARBA" id="ARBA00022927"/>
    </source>
</evidence>
<name>A0A843US14_COLES</name>
<dbReference type="OrthoDB" id="29755at2759"/>
<dbReference type="EMBL" id="NMUH01000765">
    <property type="protein sequence ID" value="MQL84500.1"/>
    <property type="molecule type" value="Genomic_DNA"/>
</dbReference>
<comment type="caution">
    <text evidence="4">The sequence shown here is derived from an EMBL/GenBank/DDBJ whole genome shotgun (WGS) entry which is preliminary data.</text>
</comment>
<feature type="domain" description="T-SNARE coiled-coil homology" evidence="3">
    <location>
        <begin position="1"/>
        <end position="42"/>
    </location>
</feature>
<dbReference type="PROSITE" id="PS50192">
    <property type="entry name" value="T_SNARE"/>
    <property type="match status" value="1"/>
</dbReference>
<dbReference type="GO" id="GO:0005484">
    <property type="term" value="F:SNAP receptor activity"/>
    <property type="evidence" value="ECO:0007669"/>
    <property type="project" value="InterPro"/>
</dbReference>
<protein>
    <recommendedName>
        <fullName evidence="3">t-SNARE coiled-coil homology domain-containing protein</fullName>
    </recommendedName>
</protein>
<keyword evidence="5" id="KW-1185">Reference proteome</keyword>
<dbReference type="SUPFAM" id="SSF58038">
    <property type="entry name" value="SNARE fusion complex"/>
    <property type="match status" value="1"/>
</dbReference>
<evidence type="ECO:0000256" key="1">
    <source>
        <dbReference type="ARBA" id="ARBA00009063"/>
    </source>
</evidence>
<dbReference type="Gene3D" id="1.20.5.110">
    <property type="match status" value="1"/>
</dbReference>
<gene>
    <name evidence="4" type="ORF">Taro_017001</name>
</gene>
<dbReference type="InterPro" id="IPR006012">
    <property type="entry name" value="Syntaxin/epimorphin_CS"/>
</dbReference>
<dbReference type="InterPro" id="IPR000727">
    <property type="entry name" value="T_SNARE_dom"/>
</dbReference>
<dbReference type="CDD" id="cd15841">
    <property type="entry name" value="SNARE_Qc"/>
    <property type="match status" value="1"/>
</dbReference>
<proteinExistence type="inferred from homology"/>
<accession>A0A843US14</accession>
<reference evidence="4" key="1">
    <citation type="submission" date="2017-07" db="EMBL/GenBank/DDBJ databases">
        <title>Taro Niue Genome Assembly and Annotation.</title>
        <authorList>
            <person name="Atibalentja N."/>
            <person name="Keating K."/>
            <person name="Fields C.J."/>
        </authorList>
    </citation>
    <scope>NUCLEOTIDE SEQUENCE</scope>
    <source>
        <strain evidence="4">Niue_2</strain>
        <tissue evidence="4">Leaf</tissue>
    </source>
</reference>
<evidence type="ECO:0000259" key="3">
    <source>
        <dbReference type="PROSITE" id="PS50192"/>
    </source>
</evidence>
<dbReference type="AlphaFoldDB" id="A0A843US14"/>
<dbReference type="Proteomes" id="UP000652761">
    <property type="component" value="Unassembled WGS sequence"/>
</dbReference>
<keyword evidence="2" id="KW-0813">Transport</keyword>
<evidence type="ECO:0000313" key="4">
    <source>
        <dbReference type="EMBL" id="MQL84500.1"/>
    </source>
</evidence>
<dbReference type="PROSITE" id="PS00914">
    <property type="entry name" value="SYNTAXIN"/>
    <property type="match status" value="1"/>
</dbReference>
<dbReference type="GO" id="GO:0016020">
    <property type="term" value="C:membrane"/>
    <property type="evidence" value="ECO:0007669"/>
    <property type="project" value="InterPro"/>
</dbReference>
<comment type="similarity">
    <text evidence="1">Belongs to the syntaxin family.</text>
</comment>